<keyword evidence="2" id="KW-0805">Transcription regulation</keyword>
<dbReference type="Pfam" id="PF03466">
    <property type="entry name" value="LysR_substrate"/>
    <property type="match status" value="1"/>
</dbReference>
<dbReference type="InterPro" id="IPR005119">
    <property type="entry name" value="LysR_subst-bd"/>
</dbReference>
<dbReference type="Pfam" id="PF00126">
    <property type="entry name" value="HTH_1"/>
    <property type="match status" value="1"/>
</dbReference>
<dbReference type="RefSeq" id="WP_158034321.1">
    <property type="nucleotide sequence ID" value="NZ_ML708621.1"/>
</dbReference>
<dbReference type="PANTHER" id="PTHR30346">
    <property type="entry name" value="TRANSCRIPTIONAL DUAL REGULATOR HCAR-RELATED"/>
    <property type="match status" value="1"/>
</dbReference>
<dbReference type="FunFam" id="1.10.10.10:FF:000001">
    <property type="entry name" value="LysR family transcriptional regulator"/>
    <property type="match status" value="1"/>
</dbReference>
<evidence type="ECO:0000313" key="6">
    <source>
        <dbReference type="EMBL" id="KAA9393678.1"/>
    </source>
</evidence>
<dbReference type="GO" id="GO:0003677">
    <property type="term" value="F:DNA binding"/>
    <property type="evidence" value="ECO:0007669"/>
    <property type="project" value="UniProtKB-KW"/>
</dbReference>
<reference evidence="6 7" key="1">
    <citation type="submission" date="2019-05" db="EMBL/GenBank/DDBJ databases">
        <title>Kocuria coralli sp. nov., a novel actinobacterium isolated from coral reef seawater.</title>
        <authorList>
            <person name="Li J."/>
        </authorList>
    </citation>
    <scope>NUCLEOTIDE SEQUENCE [LARGE SCALE GENOMIC DNA]</scope>
    <source>
        <strain evidence="6 7">SCSIO 13007</strain>
    </source>
</reference>
<keyword evidence="7" id="KW-1185">Reference proteome</keyword>
<dbReference type="PRINTS" id="PR00039">
    <property type="entry name" value="HTHLYSR"/>
</dbReference>
<accession>A0A5J5KW98</accession>
<evidence type="ECO:0000256" key="3">
    <source>
        <dbReference type="ARBA" id="ARBA00023125"/>
    </source>
</evidence>
<protein>
    <submittedName>
        <fullName evidence="6">LysR family transcriptional regulator</fullName>
    </submittedName>
</protein>
<dbReference type="Proteomes" id="UP000325957">
    <property type="component" value="Unassembled WGS sequence"/>
</dbReference>
<dbReference type="InterPro" id="IPR000847">
    <property type="entry name" value="LysR_HTH_N"/>
</dbReference>
<dbReference type="PROSITE" id="PS50931">
    <property type="entry name" value="HTH_LYSR"/>
    <property type="match status" value="1"/>
</dbReference>
<sequence length="304" mass="33219">MASPANFTLIQLRYFTETARAGSMTEAARKLHISQPALSTAINQLERDLGVTLLERVPRKGIRMTAAGRQFHLDAVALLAHAESMRERTGNFGSSLSGVLRIGIYAPMAPFRAPTLIQACARRHPELTLELVEADHDELVRLLDDQEVDVGLAYAMAPFEHYKTEVLETIAPHAIVPAEHPLASSAAPVSLRQLASDPLILLDLPHTASYYVSLFHSAGVEPTVRFRVQGYETVRGLVGSGFGVSVLNQRVAHDVTYGGTRVVAVPLQGPLPGLDVCLVRRSGQESHRIDAFSEICRRLYSGLR</sequence>
<dbReference type="SUPFAM" id="SSF53850">
    <property type="entry name" value="Periplasmic binding protein-like II"/>
    <property type="match status" value="1"/>
</dbReference>
<evidence type="ECO:0000259" key="5">
    <source>
        <dbReference type="PROSITE" id="PS50931"/>
    </source>
</evidence>
<comment type="similarity">
    <text evidence="1">Belongs to the LysR transcriptional regulatory family.</text>
</comment>
<evidence type="ECO:0000256" key="4">
    <source>
        <dbReference type="ARBA" id="ARBA00023163"/>
    </source>
</evidence>
<comment type="caution">
    <text evidence="6">The sequence shown here is derived from an EMBL/GenBank/DDBJ whole genome shotgun (WGS) entry which is preliminary data.</text>
</comment>
<dbReference type="InterPro" id="IPR036390">
    <property type="entry name" value="WH_DNA-bd_sf"/>
</dbReference>
<dbReference type="Gene3D" id="1.10.10.10">
    <property type="entry name" value="Winged helix-like DNA-binding domain superfamily/Winged helix DNA-binding domain"/>
    <property type="match status" value="1"/>
</dbReference>
<name>A0A5J5KW98_9MICC</name>
<keyword evidence="3" id="KW-0238">DNA-binding</keyword>
<dbReference type="AlphaFoldDB" id="A0A5J5KW98"/>
<evidence type="ECO:0000256" key="1">
    <source>
        <dbReference type="ARBA" id="ARBA00009437"/>
    </source>
</evidence>
<dbReference type="GO" id="GO:0032993">
    <property type="term" value="C:protein-DNA complex"/>
    <property type="evidence" value="ECO:0007669"/>
    <property type="project" value="TreeGrafter"/>
</dbReference>
<evidence type="ECO:0000256" key="2">
    <source>
        <dbReference type="ARBA" id="ARBA00023015"/>
    </source>
</evidence>
<dbReference type="EMBL" id="SZWF01000015">
    <property type="protein sequence ID" value="KAA9393678.1"/>
    <property type="molecule type" value="Genomic_DNA"/>
</dbReference>
<gene>
    <name evidence="6" type="ORF">FCK90_10865</name>
</gene>
<dbReference type="Gene3D" id="3.40.190.10">
    <property type="entry name" value="Periplasmic binding protein-like II"/>
    <property type="match status" value="2"/>
</dbReference>
<dbReference type="GO" id="GO:0003700">
    <property type="term" value="F:DNA-binding transcription factor activity"/>
    <property type="evidence" value="ECO:0007669"/>
    <property type="project" value="InterPro"/>
</dbReference>
<evidence type="ECO:0000313" key="7">
    <source>
        <dbReference type="Proteomes" id="UP000325957"/>
    </source>
</evidence>
<proteinExistence type="inferred from homology"/>
<feature type="domain" description="HTH lysR-type" evidence="5">
    <location>
        <begin position="7"/>
        <end position="65"/>
    </location>
</feature>
<dbReference type="InterPro" id="IPR036388">
    <property type="entry name" value="WH-like_DNA-bd_sf"/>
</dbReference>
<dbReference type="OrthoDB" id="3636008at2"/>
<organism evidence="6 7">
    <name type="scientific">Kocuria coralli</name>
    <dbReference type="NCBI Taxonomy" id="1461025"/>
    <lineage>
        <taxon>Bacteria</taxon>
        <taxon>Bacillati</taxon>
        <taxon>Actinomycetota</taxon>
        <taxon>Actinomycetes</taxon>
        <taxon>Micrococcales</taxon>
        <taxon>Micrococcaceae</taxon>
        <taxon>Kocuria</taxon>
    </lineage>
</organism>
<dbReference type="PANTHER" id="PTHR30346:SF0">
    <property type="entry name" value="HCA OPERON TRANSCRIPTIONAL ACTIVATOR HCAR"/>
    <property type="match status" value="1"/>
</dbReference>
<keyword evidence="4" id="KW-0804">Transcription</keyword>
<dbReference type="SUPFAM" id="SSF46785">
    <property type="entry name" value="Winged helix' DNA-binding domain"/>
    <property type="match status" value="1"/>
</dbReference>